<name>A0AAE0KNN8_9CHLO</name>
<sequence length="518" mass="54973">MKLALLSLICLGAVPAANAIYGATGDIGGVLSTASAQSKNLPAVFGYAPFDGTAAGGVITGSTSSKYVRKTDSTYVKFYVNCVGLTSASYTYTLSYSLDGDTTKVVGSSYAEATSKPYIMIEDLDEGSHTLTVTCTQNALNGNPAVEETTPLVFKWIVDKDGAPDVSFKSTPDEYTNDDTVKFVAKSSRSNDDYGTLSWDYYFDGAWTASTENAGLQTATFSVPISTKSDGKYDFKARVTLTDNTPTSTVTNPYYYSDIGGTSGTLTGSDTTSFTYDTTPPVIAVTSSPAKKSTYTDGMKAKFEFACKAGEVSCSYKCSFDGMDSADYDDEDASKGYFDCTSPLKLTVKNTTTHSFRVFAKDAAGNDSPKSNVYMFYADGTPPTVSYTRMDTNAGAFGTTQLATGATYYASDDTVDTSGVALKTTAGAAVTATDISDISFLTTAGTEANTGTPMNTSSYNTVLQFPFAPTTPVYQLSSTYGAILAMKSVNGKYYYNVLDATNADFGRLNYMCTHSEMA</sequence>
<proteinExistence type="predicted"/>
<accession>A0AAE0KNN8</accession>
<dbReference type="EMBL" id="LGRX02023027">
    <property type="protein sequence ID" value="KAK3254929.1"/>
    <property type="molecule type" value="Genomic_DNA"/>
</dbReference>
<feature type="signal peptide" evidence="1">
    <location>
        <begin position="1"/>
        <end position="19"/>
    </location>
</feature>
<evidence type="ECO:0000256" key="1">
    <source>
        <dbReference type="SAM" id="SignalP"/>
    </source>
</evidence>
<keyword evidence="3" id="KW-1185">Reference proteome</keyword>
<comment type="caution">
    <text evidence="2">The sequence shown here is derived from an EMBL/GenBank/DDBJ whole genome shotgun (WGS) entry which is preliminary data.</text>
</comment>
<keyword evidence="1" id="KW-0732">Signal</keyword>
<dbReference type="AlphaFoldDB" id="A0AAE0KNN8"/>
<feature type="chain" id="PRO_5042032429" description="Ig-like domain-containing protein" evidence="1">
    <location>
        <begin position="20"/>
        <end position="518"/>
    </location>
</feature>
<organism evidence="2 3">
    <name type="scientific">Cymbomonas tetramitiformis</name>
    <dbReference type="NCBI Taxonomy" id="36881"/>
    <lineage>
        <taxon>Eukaryota</taxon>
        <taxon>Viridiplantae</taxon>
        <taxon>Chlorophyta</taxon>
        <taxon>Pyramimonadophyceae</taxon>
        <taxon>Pyramimonadales</taxon>
        <taxon>Pyramimonadaceae</taxon>
        <taxon>Cymbomonas</taxon>
    </lineage>
</organism>
<reference evidence="2 3" key="1">
    <citation type="journal article" date="2015" name="Genome Biol. Evol.">
        <title>Comparative Genomics of a Bacterivorous Green Alga Reveals Evolutionary Causalities and Consequences of Phago-Mixotrophic Mode of Nutrition.</title>
        <authorList>
            <person name="Burns J.A."/>
            <person name="Paasch A."/>
            <person name="Narechania A."/>
            <person name="Kim E."/>
        </authorList>
    </citation>
    <scope>NUCLEOTIDE SEQUENCE [LARGE SCALE GENOMIC DNA]</scope>
    <source>
        <strain evidence="2 3">PLY_AMNH</strain>
    </source>
</reference>
<evidence type="ECO:0000313" key="3">
    <source>
        <dbReference type="Proteomes" id="UP001190700"/>
    </source>
</evidence>
<evidence type="ECO:0000313" key="2">
    <source>
        <dbReference type="EMBL" id="KAK3254929.1"/>
    </source>
</evidence>
<gene>
    <name evidence="2" type="ORF">CYMTET_35872</name>
</gene>
<dbReference type="Proteomes" id="UP001190700">
    <property type="component" value="Unassembled WGS sequence"/>
</dbReference>
<protein>
    <recommendedName>
        <fullName evidence="4">Ig-like domain-containing protein</fullName>
    </recommendedName>
</protein>
<evidence type="ECO:0008006" key="4">
    <source>
        <dbReference type="Google" id="ProtNLM"/>
    </source>
</evidence>